<name>D8SLW5_SELML</name>
<proteinExistence type="predicted"/>
<dbReference type="AlphaFoldDB" id="D8SLW5"/>
<dbReference type="HOGENOM" id="CLU_119751_0_0_1"/>
<protein>
    <submittedName>
        <fullName evidence="2">Uncharacterized protein</fullName>
    </submittedName>
</protein>
<feature type="signal peptide" evidence="1">
    <location>
        <begin position="1"/>
        <end position="21"/>
    </location>
</feature>
<keyword evidence="3" id="KW-1185">Reference proteome</keyword>
<organism evidence="3">
    <name type="scientific">Selaginella moellendorffii</name>
    <name type="common">Spikemoss</name>
    <dbReference type="NCBI Taxonomy" id="88036"/>
    <lineage>
        <taxon>Eukaryota</taxon>
        <taxon>Viridiplantae</taxon>
        <taxon>Streptophyta</taxon>
        <taxon>Embryophyta</taxon>
        <taxon>Tracheophyta</taxon>
        <taxon>Lycopodiopsida</taxon>
        <taxon>Selaginellales</taxon>
        <taxon>Selaginellaceae</taxon>
        <taxon>Selaginella</taxon>
    </lineage>
</organism>
<sequence length="205" mass="22723">MAKNHRSSASLVLFFDCMALGFSVEAARESFTYYWTVEESVLCGNEASNTEIKDCDGNAIASVCGGFSSKIHVEGAGRLKDGRYVNCQDNDCTCYFVTDGPKGSRENDLQLYVSIAVPDEGKYPFGSHLKIDLLQGLALPNGRQHNGCVRVDDACKKDKEKNNECNMDFYVGSESNYHNIEHELQDAESWDANIDPNCQIQDYGS</sequence>
<gene>
    <name evidence="2" type="ORF">SELMODRAFT_423496</name>
</gene>
<dbReference type="KEGG" id="smo:SELMODRAFT_423496"/>
<dbReference type="Gramene" id="EFJ14500">
    <property type="protein sequence ID" value="EFJ14500"/>
    <property type="gene ID" value="SELMODRAFT_423496"/>
</dbReference>
<reference evidence="2 3" key="1">
    <citation type="journal article" date="2011" name="Science">
        <title>The Selaginella genome identifies genetic changes associated with the evolution of vascular plants.</title>
        <authorList>
            <person name="Banks J.A."/>
            <person name="Nishiyama T."/>
            <person name="Hasebe M."/>
            <person name="Bowman J.L."/>
            <person name="Gribskov M."/>
            <person name="dePamphilis C."/>
            <person name="Albert V.A."/>
            <person name="Aono N."/>
            <person name="Aoyama T."/>
            <person name="Ambrose B.A."/>
            <person name="Ashton N.W."/>
            <person name="Axtell M.J."/>
            <person name="Barker E."/>
            <person name="Barker M.S."/>
            <person name="Bennetzen J.L."/>
            <person name="Bonawitz N.D."/>
            <person name="Chapple C."/>
            <person name="Cheng C."/>
            <person name="Correa L.G."/>
            <person name="Dacre M."/>
            <person name="DeBarry J."/>
            <person name="Dreyer I."/>
            <person name="Elias M."/>
            <person name="Engstrom E.M."/>
            <person name="Estelle M."/>
            <person name="Feng L."/>
            <person name="Finet C."/>
            <person name="Floyd S.K."/>
            <person name="Frommer W.B."/>
            <person name="Fujita T."/>
            <person name="Gramzow L."/>
            <person name="Gutensohn M."/>
            <person name="Harholt J."/>
            <person name="Hattori M."/>
            <person name="Heyl A."/>
            <person name="Hirai T."/>
            <person name="Hiwatashi Y."/>
            <person name="Ishikawa M."/>
            <person name="Iwata M."/>
            <person name="Karol K.G."/>
            <person name="Koehler B."/>
            <person name="Kolukisaoglu U."/>
            <person name="Kubo M."/>
            <person name="Kurata T."/>
            <person name="Lalonde S."/>
            <person name="Li K."/>
            <person name="Li Y."/>
            <person name="Litt A."/>
            <person name="Lyons E."/>
            <person name="Manning G."/>
            <person name="Maruyama T."/>
            <person name="Michael T.P."/>
            <person name="Mikami K."/>
            <person name="Miyazaki S."/>
            <person name="Morinaga S."/>
            <person name="Murata T."/>
            <person name="Mueller-Roeber B."/>
            <person name="Nelson D.R."/>
            <person name="Obara M."/>
            <person name="Oguri Y."/>
            <person name="Olmstead R.G."/>
            <person name="Onodera N."/>
            <person name="Petersen B.L."/>
            <person name="Pils B."/>
            <person name="Prigge M."/>
            <person name="Rensing S.A."/>
            <person name="Riano-Pachon D.M."/>
            <person name="Roberts A.W."/>
            <person name="Sato Y."/>
            <person name="Scheller H.V."/>
            <person name="Schulz B."/>
            <person name="Schulz C."/>
            <person name="Shakirov E.V."/>
            <person name="Shibagaki N."/>
            <person name="Shinohara N."/>
            <person name="Shippen D.E."/>
            <person name="Soerensen I."/>
            <person name="Sotooka R."/>
            <person name="Sugimoto N."/>
            <person name="Sugita M."/>
            <person name="Sumikawa N."/>
            <person name="Tanurdzic M."/>
            <person name="Theissen G."/>
            <person name="Ulvskov P."/>
            <person name="Wakazuki S."/>
            <person name="Weng J.K."/>
            <person name="Willats W.W."/>
            <person name="Wipf D."/>
            <person name="Wolf P.G."/>
            <person name="Yang L."/>
            <person name="Zimmer A.D."/>
            <person name="Zhu Q."/>
            <person name="Mitros T."/>
            <person name="Hellsten U."/>
            <person name="Loque D."/>
            <person name="Otillar R."/>
            <person name="Salamov A."/>
            <person name="Schmutz J."/>
            <person name="Shapiro H."/>
            <person name="Lindquist E."/>
            <person name="Lucas S."/>
            <person name="Rokhsar D."/>
            <person name="Grigoriev I.V."/>
        </authorList>
    </citation>
    <scope>NUCLEOTIDE SEQUENCE [LARGE SCALE GENOMIC DNA]</scope>
</reference>
<feature type="chain" id="PRO_5003122834" evidence="1">
    <location>
        <begin position="22"/>
        <end position="205"/>
    </location>
</feature>
<evidence type="ECO:0000256" key="1">
    <source>
        <dbReference type="SAM" id="SignalP"/>
    </source>
</evidence>
<dbReference type="EMBL" id="GL377627">
    <property type="protein sequence ID" value="EFJ14500.1"/>
    <property type="molecule type" value="Genomic_DNA"/>
</dbReference>
<dbReference type="Proteomes" id="UP000001514">
    <property type="component" value="Unassembled WGS sequence"/>
</dbReference>
<evidence type="ECO:0000313" key="3">
    <source>
        <dbReference type="Proteomes" id="UP000001514"/>
    </source>
</evidence>
<keyword evidence="1" id="KW-0732">Signal</keyword>
<evidence type="ECO:0000313" key="2">
    <source>
        <dbReference type="EMBL" id="EFJ14500.1"/>
    </source>
</evidence>
<accession>D8SLW5</accession>
<dbReference type="InParanoid" id="D8SLW5"/>